<dbReference type="CDD" id="cd22453">
    <property type="entry name" value="KH-I_MUG60_like"/>
    <property type="match status" value="1"/>
</dbReference>
<dbReference type="GO" id="GO:0005737">
    <property type="term" value="C:cytoplasm"/>
    <property type="evidence" value="ECO:0007669"/>
    <property type="project" value="TreeGrafter"/>
</dbReference>
<feature type="region of interest" description="Disordered" evidence="3">
    <location>
        <begin position="718"/>
        <end position="741"/>
    </location>
</feature>
<dbReference type="GO" id="GO:0003729">
    <property type="term" value="F:mRNA binding"/>
    <property type="evidence" value="ECO:0007669"/>
    <property type="project" value="TreeGrafter"/>
</dbReference>
<dbReference type="CDD" id="cd00105">
    <property type="entry name" value="KH-I"/>
    <property type="match status" value="1"/>
</dbReference>
<evidence type="ECO:0000259" key="4">
    <source>
        <dbReference type="SMART" id="SM00322"/>
    </source>
</evidence>
<accession>A0AAV0BIF4</accession>
<dbReference type="Pfam" id="PF24563">
    <property type="entry name" value="KH_Mug60-KHD4"/>
    <property type="match status" value="1"/>
</dbReference>
<feature type="domain" description="K Homology" evidence="4">
    <location>
        <begin position="361"/>
        <end position="429"/>
    </location>
</feature>
<dbReference type="InterPro" id="IPR004087">
    <property type="entry name" value="KH_dom"/>
</dbReference>
<evidence type="ECO:0000256" key="3">
    <source>
        <dbReference type="SAM" id="MobiDB-lite"/>
    </source>
</evidence>
<feature type="domain" description="K Homology" evidence="4">
    <location>
        <begin position="122"/>
        <end position="204"/>
    </location>
</feature>
<dbReference type="InterPro" id="IPR036612">
    <property type="entry name" value="KH_dom_type_1_sf"/>
</dbReference>
<dbReference type="Proteomes" id="UP001153365">
    <property type="component" value="Unassembled WGS sequence"/>
</dbReference>
<name>A0AAV0BIF4_PHAPC</name>
<sequence>MAREQCFASATHSKGDSAYGFRLSGSFPQVMAARGRLLREQPFEVEKIVAVQRSDVLQGGINVPPAMKAQLDEIASSTRAHLSIVGSGDGSEGEVDIVIRGDQESAEEARIRLLILLDQLNGLHLEVCEIDYKLHYIIAGRKRSVIQSIQEETATNIYFPSLLSCGGILGTRYPNLLSKHNMIVITGEFFDAQRAREMLFQVSVHKSKCIISRDTTMHPRKLDWMLMEKLPTLQKIMNDNGTFINFPPIGSQVSAVSVYGDHRVQIERTIRTLMQLACEFYTADVWLLPGPFQSVYHNGPQSRLLINSNEIAADGHRISTESGAEIVFKSTNSFEVYGTDRSVKKAIEKILELDLVCKSQVEVRFQVELACEHRDFISGKKNGKLNKIMKTSNVKIKFEPFNDYNFLIDVSGDSARAMAGLKLLEEELPAEISFHIPEGYHKRIIGVGGKNIQRIMKKYGVYVKFTNAEEFASLGGYLDNHDNVVARTPAKNSSNLQNLKDSVMELVHPNDKDFVIESMVIDRQNHRSILAEKSIFIHDIELKTNTCFYFPSSESGLDKVAIFGPRSKISIARQMLVAQLGLEADYKLCCSAELLRLVRGEEFEEKVTSRIKRSWGVTLSVLSNIGDRDDLTFRFTLSRSAPENLKQAQETLEAYLIEKKFNFQPETGSARSFQRRSTVTSIGSADRSTSAGAFTPITPTDPLGFGYNIHYSGEKETDKVFGRPSTASKHTPSQGLLSNSTSSASSLLFHPNLFTRGQSIPAAGLQGSYSNGFGPGTRNGSLSDWKSSPRQISVKYSAATQGLRGGISASNLQNSIGAPGESVSRRFVASPRAQSIDLGKPSIGGNMMMSLFGSGGAGSLLGSSSLARGTLAIQAGGLHRHRFSQGTISSLAYEQNLINGLGGLKH</sequence>
<feature type="domain" description="K Homology" evidence="4">
    <location>
        <begin position="430"/>
        <end position="508"/>
    </location>
</feature>
<dbReference type="SUPFAM" id="SSF54791">
    <property type="entry name" value="Eukaryotic type KH-domain (KH-domain type I)"/>
    <property type="match status" value="4"/>
</dbReference>
<evidence type="ECO:0000256" key="2">
    <source>
        <dbReference type="PROSITE-ProRule" id="PRU00117"/>
    </source>
</evidence>
<evidence type="ECO:0000313" key="6">
    <source>
        <dbReference type="Proteomes" id="UP001153365"/>
    </source>
</evidence>
<reference evidence="5" key="1">
    <citation type="submission" date="2022-06" db="EMBL/GenBank/DDBJ databases">
        <authorList>
            <consortium name="SYNGENTA / RWTH Aachen University"/>
        </authorList>
    </citation>
    <scope>NUCLEOTIDE SEQUENCE</scope>
</reference>
<dbReference type="SMART" id="SM00322">
    <property type="entry name" value="KH"/>
    <property type="match status" value="4"/>
</dbReference>
<dbReference type="PANTHER" id="PTHR10627:SF76">
    <property type="entry name" value="KH DOMAIN-CONTAINING PROTEIN YLL032C"/>
    <property type="match status" value="1"/>
</dbReference>
<comment type="caution">
    <text evidence="5">The sequence shown here is derived from an EMBL/GenBank/DDBJ whole genome shotgun (WGS) entry which is preliminary data.</text>
</comment>
<keyword evidence="2" id="KW-0694">RNA-binding</keyword>
<dbReference type="InterPro" id="IPR004088">
    <property type="entry name" value="KH_dom_type_1"/>
</dbReference>
<dbReference type="InterPro" id="IPR056553">
    <property type="entry name" value="KH_Mug60-KHD4"/>
</dbReference>
<organism evidence="5 6">
    <name type="scientific">Phakopsora pachyrhizi</name>
    <name type="common">Asian soybean rust disease fungus</name>
    <dbReference type="NCBI Taxonomy" id="170000"/>
    <lineage>
        <taxon>Eukaryota</taxon>
        <taxon>Fungi</taxon>
        <taxon>Dikarya</taxon>
        <taxon>Basidiomycota</taxon>
        <taxon>Pucciniomycotina</taxon>
        <taxon>Pucciniomycetes</taxon>
        <taxon>Pucciniales</taxon>
        <taxon>Phakopsoraceae</taxon>
        <taxon>Phakopsora</taxon>
    </lineage>
</organism>
<dbReference type="PROSITE" id="PS50084">
    <property type="entry name" value="KH_TYPE_1"/>
    <property type="match status" value="1"/>
</dbReference>
<proteinExistence type="predicted"/>
<keyword evidence="6" id="KW-1185">Reference proteome</keyword>
<protein>
    <recommendedName>
        <fullName evidence="4">K Homology domain-containing protein</fullName>
    </recommendedName>
</protein>
<dbReference type="EMBL" id="CALTRL010005783">
    <property type="protein sequence ID" value="CAH7686316.1"/>
    <property type="molecule type" value="Genomic_DNA"/>
</dbReference>
<dbReference type="PANTHER" id="PTHR10627">
    <property type="entry name" value="SCP160"/>
    <property type="match status" value="1"/>
</dbReference>
<keyword evidence="1" id="KW-0677">Repeat</keyword>
<feature type="domain" description="K Homology" evidence="4">
    <location>
        <begin position="513"/>
        <end position="581"/>
    </location>
</feature>
<evidence type="ECO:0000313" key="5">
    <source>
        <dbReference type="EMBL" id="CAH7686316.1"/>
    </source>
</evidence>
<dbReference type="Gene3D" id="3.30.1370.10">
    <property type="entry name" value="K Homology domain, type 1"/>
    <property type="match status" value="3"/>
</dbReference>
<dbReference type="Pfam" id="PF00013">
    <property type="entry name" value="KH_1"/>
    <property type="match status" value="2"/>
</dbReference>
<evidence type="ECO:0000256" key="1">
    <source>
        <dbReference type="ARBA" id="ARBA00022737"/>
    </source>
</evidence>
<gene>
    <name evidence="5" type="ORF">PPACK8108_LOCUS20949</name>
</gene>
<dbReference type="AlphaFoldDB" id="A0AAV0BIF4"/>